<proteinExistence type="predicted"/>
<name>A0A5J4U4A8_9EUKA</name>
<reference evidence="1 2" key="1">
    <citation type="submission" date="2019-03" db="EMBL/GenBank/DDBJ databases">
        <title>Single cell metagenomics reveals metabolic interactions within the superorganism composed of flagellate Streblomastix strix and complex community of Bacteroidetes bacteria on its surface.</title>
        <authorList>
            <person name="Treitli S.C."/>
            <person name="Kolisko M."/>
            <person name="Husnik F."/>
            <person name="Keeling P."/>
            <person name="Hampl V."/>
        </authorList>
    </citation>
    <scope>NUCLEOTIDE SEQUENCE [LARGE SCALE GENOMIC DNA]</scope>
    <source>
        <strain evidence="1">ST1C</strain>
    </source>
</reference>
<evidence type="ECO:0000313" key="2">
    <source>
        <dbReference type="Proteomes" id="UP000324800"/>
    </source>
</evidence>
<accession>A0A5J4U4A8</accession>
<protein>
    <submittedName>
        <fullName evidence="1">Uncharacterized protein</fullName>
    </submittedName>
</protein>
<dbReference type="EMBL" id="SNRW01020759">
    <property type="protein sequence ID" value="KAA6365158.1"/>
    <property type="molecule type" value="Genomic_DNA"/>
</dbReference>
<gene>
    <name evidence="1" type="ORF">EZS28_039315</name>
</gene>
<feature type="non-terminal residue" evidence="1">
    <location>
        <position position="12"/>
    </location>
</feature>
<evidence type="ECO:0000313" key="1">
    <source>
        <dbReference type="EMBL" id="KAA6365158.1"/>
    </source>
</evidence>
<dbReference type="Proteomes" id="UP000324800">
    <property type="component" value="Unassembled WGS sequence"/>
</dbReference>
<comment type="caution">
    <text evidence="1">The sequence shown here is derived from an EMBL/GenBank/DDBJ whole genome shotgun (WGS) entry which is preliminary data.</text>
</comment>
<organism evidence="1 2">
    <name type="scientific">Streblomastix strix</name>
    <dbReference type="NCBI Taxonomy" id="222440"/>
    <lineage>
        <taxon>Eukaryota</taxon>
        <taxon>Metamonada</taxon>
        <taxon>Preaxostyla</taxon>
        <taxon>Oxymonadida</taxon>
        <taxon>Streblomastigidae</taxon>
        <taxon>Streblomastix</taxon>
    </lineage>
</organism>
<sequence>MGSPAEIAISAV</sequence>